<dbReference type="Proteomes" id="UP001310692">
    <property type="component" value="Unassembled WGS sequence"/>
</dbReference>
<name>A0ABU7M0P6_9PROT</name>
<feature type="signal peptide" evidence="1">
    <location>
        <begin position="1"/>
        <end position="18"/>
    </location>
</feature>
<accession>A0ABU7M0P6</accession>
<reference evidence="2 3" key="1">
    <citation type="submission" date="2024-01" db="EMBL/GenBank/DDBJ databases">
        <title>Hyphobacterium bacterium isolated from marine sediment.</title>
        <authorList>
            <person name="Zhao S."/>
        </authorList>
    </citation>
    <scope>NUCLEOTIDE SEQUENCE [LARGE SCALE GENOMIC DNA]</scope>
    <source>
        <strain evidence="2 3">Y60-23</strain>
    </source>
</reference>
<evidence type="ECO:0008006" key="4">
    <source>
        <dbReference type="Google" id="ProtNLM"/>
    </source>
</evidence>
<evidence type="ECO:0000313" key="3">
    <source>
        <dbReference type="Proteomes" id="UP001310692"/>
    </source>
</evidence>
<sequence>MGPLVRLLILVGAAGLIAACEDAVLSTAVVSGSANYQTTVQTNPLMADIDARSEAWAVPVEISQSLLPAGTTRTDVIALMEGWDFDPIPEGSNTLRITQWFPEPLDATEQAFQGPLVSDGVCGITFLVVAEFDDENRLVRADGWKGESGCL</sequence>
<keyword evidence="1" id="KW-0732">Signal</keyword>
<dbReference type="RefSeq" id="WP_330196829.1">
    <property type="nucleotide sequence ID" value="NZ_JAZDRO010000004.1"/>
</dbReference>
<protein>
    <recommendedName>
        <fullName evidence="4">Lipoprotein</fullName>
    </recommendedName>
</protein>
<gene>
    <name evidence="2" type="ORF">V0U35_11340</name>
</gene>
<evidence type="ECO:0000313" key="2">
    <source>
        <dbReference type="EMBL" id="MEE2567271.1"/>
    </source>
</evidence>
<feature type="chain" id="PRO_5046355367" description="Lipoprotein" evidence="1">
    <location>
        <begin position="19"/>
        <end position="151"/>
    </location>
</feature>
<comment type="caution">
    <text evidence="2">The sequence shown here is derived from an EMBL/GenBank/DDBJ whole genome shotgun (WGS) entry which is preliminary data.</text>
</comment>
<evidence type="ECO:0000256" key="1">
    <source>
        <dbReference type="SAM" id="SignalP"/>
    </source>
</evidence>
<dbReference type="PROSITE" id="PS51257">
    <property type="entry name" value="PROKAR_LIPOPROTEIN"/>
    <property type="match status" value="1"/>
</dbReference>
<organism evidence="2 3">
    <name type="scientific">Hyphobacterium marinum</name>
    <dbReference type="NCBI Taxonomy" id="3116574"/>
    <lineage>
        <taxon>Bacteria</taxon>
        <taxon>Pseudomonadati</taxon>
        <taxon>Pseudomonadota</taxon>
        <taxon>Alphaproteobacteria</taxon>
        <taxon>Maricaulales</taxon>
        <taxon>Maricaulaceae</taxon>
        <taxon>Hyphobacterium</taxon>
    </lineage>
</organism>
<keyword evidence="3" id="KW-1185">Reference proteome</keyword>
<proteinExistence type="predicted"/>
<dbReference type="EMBL" id="JAZDRO010000004">
    <property type="protein sequence ID" value="MEE2567271.1"/>
    <property type="molecule type" value="Genomic_DNA"/>
</dbReference>